<dbReference type="SMART" id="SM00393">
    <property type="entry name" value="R3H"/>
    <property type="match status" value="1"/>
</dbReference>
<dbReference type="EMBL" id="MHTW01000011">
    <property type="protein sequence ID" value="OHA67486.1"/>
    <property type="molecule type" value="Genomic_DNA"/>
</dbReference>
<dbReference type="PROSITE" id="PS51061">
    <property type="entry name" value="R3H"/>
    <property type="match status" value="1"/>
</dbReference>
<evidence type="ECO:0000313" key="2">
    <source>
        <dbReference type="EMBL" id="OHA67486.1"/>
    </source>
</evidence>
<evidence type="ECO:0000259" key="1">
    <source>
        <dbReference type="PROSITE" id="PS51061"/>
    </source>
</evidence>
<name>A0A1G2R3T1_9BACT</name>
<organism evidence="2 3">
    <name type="scientific">Candidatus Wildermuthbacteria bacterium RIFCSPHIGHO2_02_FULL_47_12</name>
    <dbReference type="NCBI Taxonomy" id="1802451"/>
    <lineage>
        <taxon>Bacteria</taxon>
        <taxon>Candidatus Wildermuthiibacteriota</taxon>
    </lineage>
</organism>
<dbReference type="AlphaFoldDB" id="A0A1G2R3T1"/>
<dbReference type="InterPro" id="IPR034079">
    <property type="entry name" value="R3H_KhpB"/>
</dbReference>
<dbReference type="PANTHER" id="PTHR35800">
    <property type="entry name" value="PROTEIN JAG"/>
    <property type="match status" value="1"/>
</dbReference>
<gene>
    <name evidence="2" type="ORF">A3C82_01180</name>
</gene>
<dbReference type="SUPFAM" id="SSF82708">
    <property type="entry name" value="R3H domain"/>
    <property type="match status" value="1"/>
</dbReference>
<dbReference type="PANTHER" id="PTHR35800:SF1">
    <property type="entry name" value="RNA-BINDING PROTEIN KHPB"/>
    <property type="match status" value="1"/>
</dbReference>
<dbReference type="InterPro" id="IPR036867">
    <property type="entry name" value="R3H_dom_sf"/>
</dbReference>
<dbReference type="Proteomes" id="UP000176901">
    <property type="component" value="Unassembled WGS sequence"/>
</dbReference>
<sequence>MTKESLDTIERVAREFLGKLGADGDMHIESKQEGEVALDVTLQEPQLLIGEKGQTLFEIAHILKALVRRKVAEPVRIILDINDYQKNKEQYLRELARTAADEVALFKKEKELPAMTPGERRIVHLELAERQDVVSESVGEGLDRRVVIKVRTGSSGESAPGL</sequence>
<dbReference type="Gene3D" id="3.30.300.20">
    <property type="match status" value="1"/>
</dbReference>
<comment type="caution">
    <text evidence="2">The sequence shown here is derived from an EMBL/GenBank/DDBJ whole genome shotgun (WGS) entry which is preliminary data.</text>
</comment>
<dbReference type="STRING" id="1802451.A3C82_01180"/>
<dbReference type="Gene3D" id="3.30.1370.50">
    <property type="entry name" value="R3H-like domain"/>
    <property type="match status" value="1"/>
</dbReference>
<reference evidence="2 3" key="1">
    <citation type="journal article" date="2016" name="Nat. Commun.">
        <title>Thousands of microbial genomes shed light on interconnected biogeochemical processes in an aquifer system.</title>
        <authorList>
            <person name="Anantharaman K."/>
            <person name="Brown C.T."/>
            <person name="Hug L.A."/>
            <person name="Sharon I."/>
            <person name="Castelle C.J."/>
            <person name="Probst A.J."/>
            <person name="Thomas B.C."/>
            <person name="Singh A."/>
            <person name="Wilkins M.J."/>
            <person name="Karaoz U."/>
            <person name="Brodie E.L."/>
            <person name="Williams K.H."/>
            <person name="Hubbard S.S."/>
            <person name="Banfield J.F."/>
        </authorList>
    </citation>
    <scope>NUCLEOTIDE SEQUENCE [LARGE SCALE GENOMIC DNA]</scope>
</reference>
<evidence type="ECO:0000313" key="3">
    <source>
        <dbReference type="Proteomes" id="UP000176901"/>
    </source>
</evidence>
<dbReference type="CDD" id="cd02644">
    <property type="entry name" value="R3H_jag"/>
    <property type="match status" value="1"/>
</dbReference>
<dbReference type="GO" id="GO:0003723">
    <property type="term" value="F:RNA binding"/>
    <property type="evidence" value="ECO:0007669"/>
    <property type="project" value="InterPro"/>
</dbReference>
<proteinExistence type="predicted"/>
<dbReference type="InterPro" id="IPR015946">
    <property type="entry name" value="KH_dom-like_a/b"/>
</dbReference>
<protein>
    <recommendedName>
        <fullName evidence="1">R3H domain-containing protein</fullName>
    </recommendedName>
</protein>
<feature type="domain" description="R3H" evidence="1">
    <location>
        <begin position="86"/>
        <end position="152"/>
    </location>
</feature>
<accession>A0A1G2R3T1</accession>
<dbReference type="Pfam" id="PF01424">
    <property type="entry name" value="R3H"/>
    <property type="match status" value="1"/>
</dbReference>
<dbReference type="InterPro" id="IPR039247">
    <property type="entry name" value="KhpB"/>
</dbReference>
<dbReference type="InterPro" id="IPR001374">
    <property type="entry name" value="R3H_dom"/>
</dbReference>